<evidence type="ECO:0000313" key="1">
    <source>
        <dbReference type="EMBL" id="KAJ6813778.1"/>
    </source>
</evidence>
<proteinExistence type="predicted"/>
<protein>
    <submittedName>
        <fullName evidence="1">Transcription factor</fullName>
    </submittedName>
</protein>
<dbReference type="EMBL" id="JANAVB010030220">
    <property type="protein sequence ID" value="KAJ6813778.1"/>
    <property type="molecule type" value="Genomic_DNA"/>
</dbReference>
<comment type="caution">
    <text evidence="1">The sequence shown here is derived from an EMBL/GenBank/DDBJ whole genome shotgun (WGS) entry which is preliminary data.</text>
</comment>
<name>A0AAX6FC76_IRIPA</name>
<reference evidence="1" key="2">
    <citation type="submission" date="2023-04" db="EMBL/GenBank/DDBJ databases">
        <authorList>
            <person name="Bruccoleri R.E."/>
            <person name="Oakeley E.J."/>
            <person name="Faust A.-M."/>
            <person name="Dessus-Babus S."/>
            <person name="Altorfer M."/>
            <person name="Burckhardt D."/>
            <person name="Oertli M."/>
            <person name="Naumann U."/>
            <person name="Petersen F."/>
            <person name="Wong J."/>
        </authorList>
    </citation>
    <scope>NUCLEOTIDE SEQUENCE</scope>
    <source>
        <strain evidence="1">GSM-AAB239-AS_SAM_17_03QT</strain>
        <tissue evidence="1">Leaf</tissue>
    </source>
</reference>
<sequence length="60" mass="6855">MLKLFFIIIMVMGEELEELDEAMQSWTPNNLNPPPPPTPAMPPGLLLLLQVLELWPLFPQ</sequence>
<reference evidence="1" key="1">
    <citation type="journal article" date="2023" name="GigaByte">
        <title>Genome assembly of the bearded iris, Iris pallida Lam.</title>
        <authorList>
            <person name="Bruccoleri R.E."/>
            <person name="Oakeley E.J."/>
            <person name="Faust A.M.E."/>
            <person name="Altorfer M."/>
            <person name="Dessus-Babus S."/>
            <person name="Burckhardt D."/>
            <person name="Oertli M."/>
            <person name="Naumann U."/>
            <person name="Petersen F."/>
            <person name="Wong J."/>
        </authorList>
    </citation>
    <scope>NUCLEOTIDE SEQUENCE</scope>
    <source>
        <strain evidence="1">GSM-AAB239-AS_SAM_17_03QT</strain>
    </source>
</reference>
<dbReference type="Proteomes" id="UP001140949">
    <property type="component" value="Unassembled WGS sequence"/>
</dbReference>
<gene>
    <name evidence="1" type="ORF">M6B38_143150</name>
</gene>
<accession>A0AAX6FC76</accession>
<organism evidence="1 2">
    <name type="scientific">Iris pallida</name>
    <name type="common">Sweet iris</name>
    <dbReference type="NCBI Taxonomy" id="29817"/>
    <lineage>
        <taxon>Eukaryota</taxon>
        <taxon>Viridiplantae</taxon>
        <taxon>Streptophyta</taxon>
        <taxon>Embryophyta</taxon>
        <taxon>Tracheophyta</taxon>
        <taxon>Spermatophyta</taxon>
        <taxon>Magnoliopsida</taxon>
        <taxon>Liliopsida</taxon>
        <taxon>Asparagales</taxon>
        <taxon>Iridaceae</taxon>
        <taxon>Iridoideae</taxon>
        <taxon>Irideae</taxon>
        <taxon>Iris</taxon>
    </lineage>
</organism>
<dbReference type="AlphaFoldDB" id="A0AAX6FC76"/>
<evidence type="ECO:0000313" key="2">
    <source>
        <dbReference type="Proteomes" id="UP001140949"/>
    </source>
</evidence>
<keyword evidence="2" id="KW-1185">Reference proteome</keyword>